<dbReference type="Gene3D" id="3.90.550.10">
    <property type="entry name" value="Spore Coat Polysaccharide Biosynthesis Protein SpsA, Chain A"/>
    <property type="match status" value="1"/>
</dbReference>
<evidence type="ECO:0000256" key="3">
    <source>
        <dbReference type="ARBA" id="ARBA00009789"/>
    </source>
</evidence>
<keyword evidence="4 7" id="KW-0808">Transferase</keyword>
<keyword evidence="5 7" id="KW-0548">Nucleotidyltransferase</keyword>
<dbReference type="Proteomes" id="UP000280228">
    <property type="component" value="Chromosome"/>
</dbReference>
<sequence>MKTTIYPLIVAAGTGSRFGANKPKQYLKIGTKSILTHSISRLNHPDLDALTVVIAHDDAYIQGEMLDMQSSFDQAIYYTTGGDERWQSVMNGLDKICAEGGLDGDWVLIHDAARPCLPYTDLDRLIHKIKSNQCNAAILATAVVDTLKFAKDNHISHTVSRDDLWQALTPQAFKIGVLKSAFEFVITNRLQITDEASACEAMGESVAIVPASRMNIKLTYPDDLPLMEKILSGLFDELVKLS</sequence>
<dbReference type="OMA" id="TPMLIHA"/>
<comment type="catalytic activity">
    <reaction evidence="1 7">
        <text>2-C-methyl-D-erythritol 4-phosphate + CTP + H(+) = 4-CDP-2-C-methyl-D-erythritol + diphosphate</text>
        <dbReference type="Rhea" id="RHEA:13429"/>
        <dbReference type="ChEBI" id="CHEBI:15378"/>
        <dbReference type="ChEBI" id="CHEBI:33019"/>
        <dbReference type="ChEBI" id="CHEBI:37563"/>
        <dbReference type="ChEBI" id="CHEBI:57823"/>
        <dbReference type="ChEBI" id="CHEBI:58262"/>
        <dbReference type="EC" id="2.7.7.60"/>
    </reaction>
</comment>
<dbReference type="Pfam" id="PF01128">
    <property type="entry name" value="IspD"/>
    <property type="match status" value="1"/>
</dbReference>
<evidence type="ECO:0000313" key="8">
    <source>
        <dbReference type="EMBL" id="AZQ92664.1"/>
    </source>
</evidence>
<dbReference type="GO" id="GO:0019288">
    <property type="term" value="P:isopentenyl diphosphate biosynthetic process, methylerythritol 4-phosphate pathway"/>
    <property type="evidence" value="ECO:0007669"/>
    <property type="project" value="UniProtKB-UniRule"/>
</dbReference>
<dbReference type="UniPathway" id="UPA00056">
    <property type="reaction ID" value="UER00093"/>
</dbReference>
<keyword evidence="10" id="KW-1185">Reference proteome</keyword>
<dbReference type="InterPro" id="IPR018294">
    <property type="entry name" value="ISPD_synthase_CS"/>
</dbReference>
<accession>A0A3A9NNM2</accession>
<evidence type="ECO:0000313" key="11">
    <source>
        <dbReference type="Proteomes" id="UP000280228"/>
    </source>
</evidence>
<dbReference type="CDD" id="cd02516">
    <property type="entry name" value="CDP-ME_synthetase"/>
    <property type="match status" value="1"/>
</dbReference>
<feature type="site" description="Transition state stabilizer" evidence="7">
    <location>
        <position position="24"/>
    </location>
</feature>
<dbReference type="PROSITE" id="PS01295">
    <property type="entry name" value="ISPD"/>
    <property type="match status" value="1"/>
</dbReference>
<dbReference type="GeneID" id="66585262"/>
<dbReference type="GO" id="GO:0050518">
    <property type="term" value="F:2-C-methyl-D-erythritol 4-phosphate cytidylyltransferase activity"/>
    <property type="evidence" value="ECO:0007669"/>
    <property type="project" value="UniProtKB-UniRule"/>
</dbReference>
<proteinExistence type="inferred from homology"/>
<dbReference type="EC" id="2.7.7.60" evidence="7"/>
<dbReference type="Proteomes" id="UP000268436">
    <property type="component" value="Unassembled WGS sequence"/>
</dbReference>
<dbReference type="SUPFAM" id="SSF53448">
    <property type="entry name" value="Nucleotide-diphospho-sugar transferases"/>
    <property type="match status" value="1"/>
</dbReference>
<evidence type="ECO:0000256" key="2">
    <source>
        <dbReference type="ARBA" id="ARBA00004787"/>
    </source>
</evidence>
<evidence type="ECO:0000256" key="7">
    <source>
        <dbReference type="HAMAP-Rule" id="MF_00108"/>
    </source>
</evidence>
<keyword evidence="6 7" id="KW-0414">Isoprene biosynthesis</keyword>
<evidence type="ECO:0000313" key="10">
    <source>
        <dbReference type="Proteomes" id="UP000268436"/>
    </source>
</evidence>
<gene>
    <name evidence="7 8" type="primary">ispD</name>
    <name evidence="8" type="ORF">EJK53_1445</name>
    <name evidence="9" type="ORF">EJK54_1906</name>
</gene>
<dbReference type="PANTHER" id="PTHR32125:SF4">
    <property type="entry name" value="2-C-METHYL-D-ERYTHRITOL 4-PHOSPHATE CYTIDYLYLTRANSFERASE, CHLOROPLASTIC"/>
    <property type="match status" value="1"/>
</dbReference>
<comment type="function">
    <text evidence="7">Catalyzes the formation of 4-diphosphocytidyl-2-C-methyl-D-erythritol from CTP and 2-C-methyl-D-erythritol 4-phosphate (MEP).</text>
</comment>
<evidence type="ECO:0000256" key="6">
    <source>
        <dbReference type="ARBA" id="ARBA00023229"/>
    </source>
</evidence>
<dbReference type="InterPro" id="IPR034683">
    <property type="entry name" value="IspD/TarI"/>
</dbReference>
<organism evidence="8 11">
    <name type="scientific">Moraxella catarrhalis</name>
    <name type="common">Branhamella catarrhalis</name>
    <dbReference type="NCBI Taxonomy" id="480"/>
    <lineage>
        <taxon>Bacteria</taxon>
        <taxon>Pseudomonadati</taxon>
        <taxon>Pseudomonadota</taxon>
        <taxon>Gammaproteobacteria</taxon>
        <taxon>Moraxellales</taxon>
        <taxon>Moraxellaceae</taxon>
        <taxon>Moraxella</taxon>
    </lineage>
</organism>
<feature type="site" description="Positions MEP for the nucleophilic attack" evidence="7">
    <location>
        <position position="161"/>
    </location>
</feature>
<dbReference type="RefSeq" id="WP_003660296.1">
    <property type="nucleotide sequence ID" value="NZ_CP010573.1"/>
</dbReference>
<dbReference type="InterPro" id="IPR050088">
    <property type="entry name" value="IspD/TarI_cytidylyltransf_bact"/>
</dbReference>
<comment type="pathway">
    <text evidence="2 7">Isoprenoid biosynthesis; isopentenyl diphosphate biosynthesis via DXP pathway; isopentenyl diphosphate from 1-deoxy-D-xylulose 5-phosphate: step 2/6.</text>
</comment>
<protein>
    <recommendedName>
        <fullName evidence="7">2-C-methyl-D-erythritol 4-phosphate cytidylyltransferase</fullName>
        <ecNumber evidence="7">2.7.7.60</ecNumber>
    </recommendedName>
    <alternativeName>
        <fullName evidence="7">4-diphosphocytidyl-2C-methyl-D-erythritol synthase</fullName>
    </alternativeName>
    <alternativeName>
        <fullName evidence="7">MEP cytidylyltransferase</fullName>
        <shortName evidence="7">MCT</shortName>
    </alternativeName>
</protein>
<dbReference type="EMBL" id="CP034662">
    <property type="protein sequence ID" value="AZQ92664.1"/>
    <property type="molecule type" value="Genomic_DNA"/>
</dbReference>
<dbReference type="HAMAP" id="MF_00108">
    <property type="entry name" value="IspD"/>
    <property type="match status" value="1"/>
</dbReference>
<dbReference type="EMBL" id="RYER01000013">
    <property type="protein sequence ID" value="RUO17254.1"/>
    <property type="molecule type" value="Genomic_DNA"/>
</dbReference>
<evidence type="ECO:0000256" key="5">
    <source>
        <dbReference type="ARBA" id="ARBA00022695"/>
    </source>
</evidence>
<dbReference type="FunFam" id="3.90.550.10:FF:000003">
    <property type="entry name" value="2-C-methyl-D-erythritol 4-phosphate cytidylyltransferase"/>
    <property type="match status" value="1"/>
</dbReference>
<evidence type="ECO:0000313" key="9">
    <source>
        <dbReference type="EMBL" id="RUO17254.1"/>
    </source>
</evidence>
<evidence type="ECO:0000256" key="1">
    <source>
        <dbReference type="ARBA" id="ARBA00001282"/>
    </source>
</evidence>
<dbReference type="InterPro" id="IPR029044">
    <property type="entry name" value="Nucleotide-diphossugar_trans"/>
</dbReference>
<feature type="site" description="Positions MEP for the nucleophilic attack" evidence="7">
    <location>
        <position position="217"/>
    </location>
</feature>
<dbReference type="NCBIfam" id="TIGR00453">
    <property type="entry name" value="ispD"/>
    <property type="match status" value="1"/>
</dbReference>
<reference evidence="10 11" key="1">
    <citation type="submission" date="2018-12" db="EMBL/GenBank/DDBJ databases">
        <title>Persistence of Moraxella catarrhalis in Chronic Obstructive Pulmonary Disease and Regulation of the Hag/MID Adhesin.</title>
        <authorList>
            <person name="Murphy T."/>
            <person name="Zhao X."/>
            <person name="Vyas G."/>
            <person name="Aluvathingal J."/>
            <person name="Nadendla S."/>
            <person name="Tallon L."/>
            <person name="Tettelin H."/>
        </authorList>
    </citation>
    <scope>NUCLEOTIDE SEQUENCE [LARGE SCALE GENOMIC DNA]</scope>
    <source>
        <strain evidence="9 10">173P27B1</strain>
        <strain evidence="8 11">46P58B1</strain>
    </source>
</reference>
<dbReference type="InterPro" id="IPR001228">
    <property type="entry name" value="IspD"/>
</dbReference>
<feature type="site" description="Transition state stabilizer" evidence="7">
    <location>
        <position position="17"/>
    </location>
</feature>
<evidence type="ECO:0000256" key="4">
    <source>
        <dbReference type="ARBA" id="ARBA00022679"/>
    </source>
</evidence>
<comment type="similarity">
    <text evidence="3 7">Belongs to the IspD/TarI cytidylyltransferase family. IspD subfamily.</text>
</comment>
<name>A0A3A9NNM2_MORCA</name>
<dbReference type="AlphaFoldDB" id="A0A3A9NNM2"/>
<dbReference type="PANTHER" id="PTHR32125">
    <property type="entry name" value="2-C-METHYL-D-ERYTHRITOL 4-PHOSPHATE CYTIDYLYLTRANSFERASE, CHLOROPLASTIC"/>
    <property type="match status" value="1"/>
</dbReference>